<gene>
    <name evidence="1" type="ORF">NP493_1502g00040</name>
</gene>
<evidence type="ECO:0000313" key="1">
    <source>
        <dbReference type="EMBL" id="KAK2162777.1"/>
    </source>
</evidence>
<proteinExistence type="predicted"/>
<reference evidence="1" key="1">
    <citation type="journal article" date="2023" name="Mol. Biol. Evol.">
        <title>Third-Generation Sequencing Reveals the Adaptive Role of the Epigenome in Three Deep-Sea Polychaetes.</title>
        <authorList>
            <person name="Perez M."/>
            <person name="Aroh O."/>
            <person name="Sun Y."/>
            <person name="Lan Y."/>
            <person name="Juniper S.K."/>
            <person name="Young C.R."/>
            <person name="Angers B."/>
            <person name="Qian P.Y."/>
        </authorList>
    </citation>
    <scope>NUCLEOTIDE SEQUENCE</scope>
    <source>
        <strain evidence="1">R07B-5</strain>
    </source>
</reference>
<name>A0AAD9K0U1_RIDPI</name>
<keyword evidence="2" id="KW-1185">Reference proteome</keyword>
<organism evidence="1 2">
    <name type="scientific">Ridgeia piscesae</name>
    <name type="common">Tubeworm</name>
    <dbReference type="NCBI Taxonomy" id="27915"/>
    <lineage>
        <taxon>Eukaryota</taxon>
        <taxon>Metazoa</taxon>
        <taxon>Spiralia</taxon>
        <taxon>Lophotrochozoa</taxon>
        <taxon>Annelida</taxon>
        <taxon>Polychaeta</taxon>
        <taxon>Sedentaria</taxon>
        <taxon>Canalipalpata</taxon>
        <taxon>Sabellida</taxon>
        <taxon>Siboglinidae</taxon>
        <taxon>Ridgeia</taxon>
    </lineage>
</organism>
<dbReference type="Proteomes" id="UP001209878">
    <property type="component" value="Unassembled WGS sequence"/>
</dbReference>
<dbReference type="AlphaFoldDB" id="A0AAD9K0U1"/>
<accession>A0AAD9K0U1</accession>
<protein>
    <submittedName>
        <fullName evidence="1">Uncharacterized protein</fullName>
    </submittedName>
</protein>
<comment type="caution">
    <text evidence="1">The sequence shown here is derived from an EMBL/GenBank/DDBJ whole genome shotgun (WGS) entry which is preliminary data.</text>
</comment>
<evidence type="ECO:0000313" key="2">
    <source>
        <dbReference type="Proteomes" id="UP001209878"/>
    </source>
</evidence>
<sequence length="80" mass="8461">MSGCPPECNDLAAAGDCSPFSRHCDRDLLMASAAARLATHDMELQPRRTLAPLPSIISKDPSKLRTTPDGTSCVVGSGYK</sequence>
<dbReference type="EMBL" id="JAODUO010001500">
    <property type="protein sequence ID" value="KAK2162777.1"/>
    <property type="molecule type" value="Genomic_DNA"/>
</dbReference>